<keyword evidence="2" id="KW-1185">Reference proteome</keyword>
<evidence type="ECO:0008006" key="3">
    <source>
        <dbReference type="Google" id="ProtNLM"/>
    </source>
</evidence>
<evidence type="ECO:0000313" key="1">
    <source>
        <dbReference type="EMBL" id="SEB83931.1"/>
    </source>
</evidence>
<name>A0A1H4MLI4_9MICO</name>
<accession>A0A1H4MLI4</accession>
<protein>
    <recommendedName>
        <fullName evidence="3">Glycosyl transferase family 2</fullName>
    </recommendedName>
</protein>
<evidence type="ECO:0000313" key="2">
    <source>
        <dbReference type="Proteomes" id="UP000199183"/>
    </source>
</evidence>
<dbReference type="EMBL" id="FNRY01000001">
    <property type="protein sequence ID" value="SEB83931.1"/>
    <property type="molecule type" value="Genomic_DNA"/>
</dbReference>
<sequence length="285" mass="32087">MGRRRIGAYILPGDATWLEKSLVQYYPLLDALVIPVPHGDVGWTGVGVDVAGVMAKVRKMDVRGLAETVHGSWVNPDEPMRADTAQRQTALDALAGDVDWVIQMDNDEYMPEPQALLAAIDEAEKRGLDAVEWPMRVLYRRTRSHMFEIVGSGGEARYDWPGAVALRPHLTLTDARRVVGPYLRVTVAGDDVSLQLRHPTENGEVRWAGIAAEQAIIHNSWARSPRQIRQKTRSWGHAAGLRGIVYYAATWLPSPLTWWAIRDLHPFARGLWPRLNRRPIAQEER</sequence>
<dbReference type="AlphaFoldDB" id="A0A1H4MLI4"/>
<dbReference type="Proteomes" id="UP000199183">
    <property type="component" value="Unassembled WGS sequence"/>
</dbReference>
<organism evidence="1 2">
    <name type="scientific">Paramicrobacterium humi</name>
    <dbReference type="NCBI Taxonomy" id="640635"/>
    <lineage>
        <taxon>Bacteria</taxon>
        <taxon>Bacillati</taxon>
        <taxon>Actinomycetota</taxon>
        <taxon>Actinomycetes</taxon>
        <taxon>Micrococcales</taxon>
        <taxon>Microbacteriaceae</taxon>
        <taxon>Paramicrobacterium</taxon>
    </lineage>
</organism>
<gene>
    <name evidence="1" type="ORF">SAMN04489806_1913</name>
</gene>
<dbReference type="RefSeq" id="WP_176980799.1">
    <property type="nucleotide sequence ID" value="NZ_FNRY01000001.1"/>
</dbReference>
<dbReference type="STRING" id="640635.SAMN04489806_1913"/>
<reference evidence="1 2" key="1">
    <citation type="submission" date="2016-10" db="EMBL/GenBank/DDBJ databases">
        <authorList>
            <person name="de Groot N.N."/>
        </authorList>
    </citation>
    <scope>NUCLEOTIDE SEQUENCE [LARGE SCALE GENOMIC DNA]</scope>
    <source>
        <strain evidence="1 2">DSM 21799</strain>
    </source>
</reference>
<proteinExistence type="predicted"/>